<proteinExistence type="predicted"/>
<dbReference type="Pfam" id="PF14277">
    <property type="entry name" value="DUF4364"/>
    <property type="match status" value="1"/>
</dbReference>
<dbReference type="Proteomes" id="UP000315343">
    <property type="component" value="Unassembled WGS sequence"/>
</dbReference>
<dbReference type="OrthoDB" id="9783597at2"/>
<sequence>MGNGNKIAQDKLKLLYMLNYINIPLTNIELTNYILDHNIMDYFTLQQLLGDLCDAKFVVLNSKNGNEYYSISEAGIAALEMFADKLPDYFTKEVETNFSFLKKQIKRQRELLGHYYKRKEDEYIVTLQVMENESIIFSLSINVPTEDLAKNICKKWDSNPEEIFGSIINTLTSDLK</sequence>
<name>A0A562JAH9_9FIRM</name>
<dbReference type="AlphaFoldDB" id="A0A562JAH9"/>
<evidence type="ECO:0000313" key="2">
    <source>
        <dbReference type="Proteomes" id="UP000315343"/>
    </source>
</evidence>
<comment type="caution">
    <text evidence="1">The sequence shown here is derived from an EMBL/GenBank/DDBJ whole genome shotgun (WGS) entry which is preliminary data.</text>
</comment>
<keyword evidence="2" id="KW-1185">Reference proteome</keyword>
<reference evidence="1 2" key="1">
    <citation type="submission" date="2019-07" db="EMBL/GenBank/DDBJ databases">
        <title>Genomic Encyclopedia of Type Strains, Phase I: the one thousand microbial genomes (KMG-I) project.</title>
        <authorList>
            <person name="Kyrpides N."/>
        </authorList>
    </citation>
    <scope>NUCLEOTIDE SEQUENCE [LARGE SCALE GENOMIC DNA]</scope>
    <source>
        <strain evidence="1 2">DSM 13558</strain>
    </source>
</reference>
<evidence type="ECO:0000313" key="1">
    <source>
        <dbReference type="EMBL" id="TWH79955.1"/>
    </source>
</evidence>
<dbReference type="EMBL" id="VLKH01000005">
    <property type="protein sequence ID" value="TWH79955.1"/>
    <property type="molecule type" value="Genomic_DNA"/>
</dbReference>
<accession>A0A562JAH9</accession>
<dbReference type="InterPro" id="IPR025374">
    <property type="entry name" value="DUF4364"/>
</dbReference>
<dbReference type="RefSeq" id="WP_019228476.1">
    <property type="nucleotide sequence ID" value="NZ_DAMBUX010000001.1"/>
</dbReference>
<protein>
    <submittedName>
        <fullName evidence="1">Uncharacterized protein DUF4364</fullName>
    </submittedName>
</protein>
<organism evidence="1 2">
    <name type="scientific">Sedimentibacter saalensis</name>
    <dbReference type="NCBI Taxonomy" id="130788"/>
    <lineage>
        <taxon>Bacteria</taxon>
        <taxon>Bacillati</taxon>
        <taxon>Bacillota</taxon>
        <taxon>Tissierellia</taxon>
        <taxon>Sedimentibacter</taxon>
    </lineage>
</organism>
<gene>
    <name evidence="1" type="ORF">LY60_02275</name>
</gene>